<sequence length="400" mass="42521">MASYWVSQERYFCKYCKVWLSNHQASIRNHDQGKKHIEIVAEFFRKKREDKLKGAQSESDLKRQMEKIEKAAQRAHEKDLAMFGGAGAGSGSGAGSAGPPPHPPPLRGGDTPPPPPPPPPPPRPASGNPSVRAGAVKREEGAVAGREGSDGGGGGGAAWDGVFEEGGQCYLDGQTHRDKLAVDAACQFFLTSEGLWVDAVVLAVTDSEQPPHDATAAGGSSAGPIATTRRIDLAYFEAGAEKETVLRGVQAAAVRLPAGEGGAWPPPQEMPPPPPPDENTGLGGWQTVSVRMVDVVAEAETRRVKKEVKKAKKQKREEKTEREKMLVEAMDADDAMGSYDPWGTGKYKGFEVAKDVPRGPEEEAAGAGGGEGGGPAVSFKKRKGPGNRGKFRKKARDDDE</sequence>
<feature type="region of interest" description="Disordered" evidence="6">
    <location>
        <begin position="353"/>
        <end position="400"/>
    </location>
</feature>
<dbReference type="PROSITE" id="PS50171">
    <property type="entry name" value="ZF_MATRIN"/>
    <property type="match status" value="1"/>
</dbReference>
<dbReference type="Gene3D" id="3.30.160.60">
    <property type="entry name" value="Classic Zinc Finger"/>
    <property type="match status" value="1"/>
</dbReference>
<reference evidence="8 9" key="1">
    <citation type="journal article" date="2010" name="Nature">
        <title>The Ectocarpus genome and the independent evolution of multicellularity in brown algae.</title>
        <authorList>
            <person name="Cock J.M."/>
            <person name="Sterck L."/>
            <person name="Rouze P."/>
            <person name="Scornet D."/>
            <person name="Allen A.E."/>
            <person name="Amoutzias G."/>
            <person name="Anthouard V."/>
            <person name="Artiguenave F."/>
            <person name="Aury J.M."/>
            <person name="Badger J.H."/>
            <person name="Beszteri B."/>
            <person name="Billiau K."/>
            <person name="Bonnet E."/>
            <person name="Bothwell J.H."/>
            <person name="Bowler C."/>
            <person name="Boyen C."/>
            <person name="Brownlee C."/>
            <person name="Carrano C.J."/>
            <person name="Charrier B."/>
            <person name="Cho G.Y."/>
            <person name="Coelho S.M."/>
            <person name="Collen J."/>
            <person name="Corre E."/>
            <person name="Da Silva C."/>
            <person name="Delage L."/>
            <person name="Delaroque N."/>
            <person name="Dittami S.M."/>
            <person name="Doulbeau S."/>
            <person name="Elias M."/>
            <person name="Farnham G."/>
            <person name="Gachon C.M."/>
            <person name="Gschloessl B."/>
            <person name="Heesch S."/>
            <person name="Jabbari K."/>
            <person name="Jubin C."/>
            <person name="Kawai H."/>
            <person name="Kimura K."/>
            <person name="Kloareg B."/>
            <person name="Kupper F.C."/>
            <person name="Lang D."/>
            <person name="Le Bail A."/>
            <person name="Leblanc C."/>
            <person name="Lerouge P."/>
            <person name="Lohr M."/>
            <person name="Lopez P.J."/>
            <person name="Martens C."/>
            <person name="Maumus F."/>
            <person name="Michel G."/>
            <person name="Miranda-Saavedra D."/>
            <person name="Morales J."/>
            <person name="Moreau H."/>
            <person name="Motomura T."/>
            <person name="Nagasato C."/>
            <person name="Napoli C.A."/>
            <person name="Nelson D.R."/>
            <person name="Nyvall-Collen P."/>
            <person name="Peters A.F."/>
            <person name="Pommier C."/>
            <person name="Potin P."/>
            <person name="Poulain J."/>
            <person name="Quesneville H."/>
            <person name="Read B."/>
            <person name="Rensing S.A."/>
            <person name="Ritter A."/>
            <person name="Rousvoal S."/>
            <person name="Samanta M."/>
            <person name="Samson G."/>
            <person name="Schroeder D.C."/>
            <person name="Segurens B."/>
            <person name="Strittmatter M."/>
            <person name="Tonon T."/>
            <person name="Tregear J.W."/>
            <person name="Valentin K."/>
            <person name="von Dassow P."/>
            <person name="Yamagishi T."/>
            <person name="Van de Peer Y."/>
            <person name="Wincker P."/>
        </authorList>
    </citation>
    <scope>NUCLEOTIDE SEQUENCE [LARGE SCALE GENOMIC DNA]</scope>
    <source>
        <strain evidence="9">Ec32 / CCAP1310/4</strain>
    </source>
</reference>
<dbReference type="InterPro" id="IPR003604">
    <property type="entry name" value="Matrin/U1-like-C_Znf_C2H2"/>
</dbReference>
<dbReference type="AlphaFoldDB" id="D7FI35"/>
<feature type="compositionally biased region" description="Pro residues" evidence="6">
    <location>
        <begin position="264"/>
        <end position="277"/>
    </location>
</feature>
<dbReference type="GO" id="GO:0008270">
    <property type="term" value="F:zinc ion binding"/>
    <property type="evidence" value="ECO:0007669"/>
    <property type="project" value="UniProtKB-KW"/>
</dbReference>
<feature type="compositionally biased region" description="Pro residues" evidence="6">
    <location>
        <begin position="98"/>
        <end position="124"/>
    </location>
</feature>
<feature type="compositionally biased region" description="Gly residues" evidence="6">
    <location>
        <begin position="366"/>
        <end position="375"/>
    </location>
</feature>
<keyword evidence="4" id="KW-0862">Zinc</keyword>
<dbReference type="GO" id="GO:0071011">
    <property type="term" value="C:precatalytic spliceosome"/>
    <property type="evidence" value="ECO:0007669"/>
    <property type="project" value="TreeGrafter"/>
</dbReference>
<dbReference type="InterPro" id="IPR036236">
    <property type="entry name" value="Znf_C2H2_sf"/>
</dbReference>
<feature type="compositionally biased region" description="Basic residues" evidence="6">
    <location>
        <begin position="303"/>
        <end position="314"/>
    </location>
</feature>
<dbReference type="SUPFAM" id="SSF101447">
    <property type="entry name" value="Formin homology 2 domain (FH2 domain)"/>
    <property type="match status" value="1"/>
</dbReference>
<evidence type="ECO:0000256" key="4">
    <source>
        <dbReference type="ARBA" id="ARBA00022833"/>
    </source>
</evidence>
<feature type="compositionally biased region" description="Basic residues" evidence="6">
    <location>
        <begin position="379"/>
        <end position="394"/>
    </location>
</feature>
<dbReference type="InParanoid" id="D7FI35"/>
<dbReference type="PANTHER" id="PTHR13173">
    <property type="entry name" value="WW DOMAIN BINDING PROTEIN 4"/>
    <property type="match status" value="1"/>
</dbReference>
<dbReference type="EMBL" id="FN649760">
    <property type="protein sequence ID" value="CBJ28661.1"/>
    <property type="molecule type" value="Genomic_DNA"/>
</dbReference>
<feature type="compositionally biased region" description="Basic and acidic residues" evidence="6">
    <location>
        <begin position="49"/>
        <end position="80"/>
    </location>
</feature>
<dbReference type="PANTHER" id="PTHR13173:SF10">
    <property type="entry name" value="WW DOMAIN-BINDING PROTEIN 4"/>
    <property type="match status" value="1"/>
</dbReference>
<evidence type="ECO:0000259" key="7">
    <source>
        <dbReference type="PROSITE" id="PS50171"/>
    </source>
</evidence>
<name>D7FI35_ECTSI</name>
<accession>D7FI35</accession>
<evidence type="ECO:0000313" key="8">
    <source>
        <dbReference type="EMBL" id="CBJ28661.1"/>
    </source>
</evidence>
<keyword evidence="2" id="KW-0479">Metal-binding</keyword>
<keyword evidence="5" id="KW-0539">Nucleus</keyword>
<evidence type="ECO:0000313" key="9">
    <source>
        <dbReference type="Proteomes" id="UP000002630"/>
    </source>
</evidence>
<evidence type="ECO:0000256" key="5">
    <source>
        <dbReference type="ARBA" id="ARBA00023242"/>
    </source>
</evidence>
<organism evidence="8 9">
    <name type="scientific">Ectocarpus siliculosus</name>
    <name type="common">Brown alga</name>
    <name type="synonym">Conferva siliculosa</name>
    <dbReference type="NCBI Taxonomy" id="2880"/>
    <lineage>
        <taxon>Eukaryota</taxon>
        <taxon>Sar</taxon>
        <taxon>Stramenopiles</taxon>
        <taxon>Ochrophyta</taxon>
        <taxon>PX clade</taxon>
        <taxon>Phaeophyceae</taxon>
        <taxon>Ectocarpales</taxon>
        <taxon>Ectocarpaceae</taxon>
        <taxon>Ectocarpus</taxon>
    </lineage>
</organism>
<evidence type="ECO:0000256" key="1">
    <source>
        <dbReference type="ARBA" id="ARBA00004123"/>
    </source>
</evidence>
<dbReference type="InterPro" id="IPR013085">
    <property type="entry name" value="U1-CZ_Znf_C2H2"/>
</dbReference>
<dbReference type="GO" id="GO:0000398">
    <property type="term" value="P:mRNA splicing, via spliceosome"/>
    <property type="evidence" value="ECO:0007669"/>
    <property type="project" value="InterPro"/>
</dbReference>
<gene>
    <name evidence="8" type="ORF">Esi_0117_0028</name>
</gene>
<dbReference type="Proteomes" id="UP000002630">
    <property type="component" value="Unassembled WGS sequence"/>
</dbReference>
<feature type="compositionally biased region" description="Gly residues" evidence="6">
    <location>
        <begin position="84"/>
        <end position="96"/>
    </location>
</feature>
<comment type="subcellular location">
    <subcellularLocation>
        <location evidence="1">Nucleus</location>
    </subcellularLocation>
</comment>
<dbReference type="InterPro" id="IPR040023">
    <property type="entry name" value="WBP4"/>
</dbReference>
<keyword evidence="3" id="KW-0863">Zinc-finger</keyword>
<dbReference type="OrthoDB" id="191651at2759"/>
<dbReference type="SMART" id="SM00451">
    <property type="entry name" value="ZnF_U1"/>
    <property type="match status" value="1"/>
</dbReference>
<evidence type="ECO:0000256" key="6">
    <source>
        <dbReference type="SAM" id="MobiDB-lite"/>
    </source>
</evidence>
<feature type="region of interest" description="Disordered" evidence="6">
    <location>
        <begin position="49"/>
        <end position="132"/>
    </location>
</feature>
<dbReference type="InterPro" id="IPR000690">
    <property type="entry name" value="Matrin/U1-C_Znf_C2H2"/>
</dbReference>
<feature type="region of interest" description="Disordered" evidence="6">
    <location>
        <begin position="260"/>
        <end position="279"/>
    </location>
</feature>
<proteinExistence type="predicted"/>
<dbReference type="SUPFAM" id="SSF57667">
    <property type="entry name" value="beta-beta-alpha zinc fingers"/>
    <property type="match status" value="1"/>
</dbReference>
<dbReference type="Pfam" id="PF06220">
    <property type="entry name" value="zf-U1"/>
    <property type="match status" value="1"/>
</dbReference>
<dbReference type="eggNOG" id="KOG0150">
    <property type="taxonomic scope" value="Eukaryota"/>
</dbReference>
<dbReference type="STRING" id="2880.D7FI35"/>
<feature type="region of interest" description="Disordered" evidence="6">
    <location>
        <begin position="303"/>
        <end position="323"/>
    </location>
</feature>
<evidence type="ECO:0000256" key="3">
    <source>
        <dbReference type="ARBA" id="ARBA00022771"/>
    </source>
</evidence>
<evidence type="ECO:0000256" key="2">
    <source>
        <dbReference type="ARBA" id="ARBA00022723"/>
    </source>
</evidence>
<keyword evidence="9" id="KW-1185">Reference proteome</keyword>
<dbReference type="GO" id="GO:0003723">
    <property type="term" value="F:RNA binding"/>
    <property type="evidence" value="ECO:0007669"/>
    <property type="project" value="TreeGrafter"/>
</dbReference>
<feature type="region of interest" description="Disordered" evidence="6">
    <location>
        <begin position="140"/>
        <end position="159"/>
    </location>
</feature>
<feature type="domain" description="Matrin-type" evidence="7">
    <location>
        <begin position="11"/>
        <end position="42"/>
    </location>
</feature>
<protein>
    <recommendedName>
        <fullName evidence="7">Matrin-type domain-containing protein</fullName>
    </recommendedName>
</protein>